<keyword evidence="6" id="KW-1185">Reference proteome</keyword>
<sequence length="143" mass="16506">MAIDQEILEVSSMFRLLMKKASQDWNRGACKMNLTFPQVQILYSLNNRGSLKVSELADALNLTSAAITGLTDKLCSLNYVERERATDDRRVVYVKITKEGIHAIDSVKEIYREMMEKMFNQLSKEDIQHLMRIFAQMLVNIDN</sequence>
<organism evidence="5 6">
    <name type="scientific">Paenibacillus lutimineralis</name>
    <dbReference type="NCBI Taxonomy" id="2707005"/>
    <lineage>
        <taxon>Bacteria</taxon>
        <taxon>Bacillati</taxon>
        <taxon>Bacillota</taxon>
        <taxon>Bacilli</taxon>
        <taxon>Bacillales</taxon>
        <taxon>Paenibacillaceae</taxon>
        <taxon>Paenibacillus</taxon>
    </lineage>
</organism>
<keyword evidence="3" id="KW-0804">Transcription</keyword>
<dbReference type="KEGG" id="plut:EI981_15210"/>
<dbReference type="EMBL" id="CP034346">
    <property type="protein sequence ID" value="AZS15654.1"/>
    <property type="molecule type" value="Genomic_DNA"/>
</dbReference>
<feature type="domain" description="HTH marR-type" evidence="4">
    <location>
        <begin position="10"/>
        <end position="139"/>
    </location>
</feature>
<evidence type="ECO:0000256" key="1">
    <source>
        <dbReference type="ARBA" id="ARBA00023015"/>
    </source>
</evidence>
<reference evidence="6" key="1">
    <citation type="submission" date="2018-12" db="EMBL/GenBank/DDBJ databases">
        <title>Complete genome sequence of Paenibacillus sp. MBLB1234.</title>
        <authorList>
            <person name="Nam Y.-D."/>
            <person name="Kang J."/>
            <person name="Chung W.-H."/>
            <person name="Park Y.S."/>
        </authorList>
    </citation>
    <scope>NUCLEOTIDE SEQUENCE [LARGE SCALE GENOMIC DNA]</scope>
    <source>
        <strain evidence="6">MBLB1234</strain>
    </source>
</reference>
<gene>
    <name evidence="5" type="ORF">EI981_15210</name>
</gene>
<keyword evidence="1" id="KW-0805">Transcription regulation</keyword>
<evidence type="ECO:0000313" key="6">
    <source>
        <dbReference type="Proteomes" id="UP000270678"/>
    </source>
</evidence>
<dbReference type="OrthoDB" id="166070at2"/>
<proteinExistence type="predicted"/>
<dbReference type="SMART" id="SM00347">
    <property type="entry name" value="HTH_MARR"/>
    <property type="match status" value="1"/>
</dbReference>
<name>A0A3S9UZ97_9BACL</name>
<dbReference type="GO" id="GO:0003677">
    <property type="term" value="F:DNA binding"/>
    <property type="evidence" value="ECO:0007669"/>
    <property type="project" value="UniProtKB-KW"/>
</dbReference>
<dbReference type="Pfam" id="PF01047">
    <property type="entry name" value="MarR"/>
    <property type="match status" value="1"/>
</dbReference>
<dbReference type="PANTHER" id="PTHR42756">
    <property type="entry name" value="TRANSCRIPTIONAL REGULATOR, MARR"/>
    <property type="match status" value="1"/>
</dbReference>
<dbReference type="InterPro" id="IPR000835">
    <property type="entry name" value="HTH_MarR-typ"/>
</dbReference>
<dbReference type="AlphaFoldDB" id="A0A3S9UZ97"/>
<dbReference type="Proteomes" id="UP000270678">
    <property type="component" value="Chromosome"/>
</dbReference>
<dbReference type="SUPFAM" id="SSF46785">
    <property type="entry name" value="Winged helix' DNA-binding domain"/>
    <property type="match status" value="1"/>
</dbReference>
<evidence type="ECO:0000256" key="3">
    <source>
        <dbReference type="ARBA" id="ARBA00023163"/>
    </source>
</evidence>
<dbReference type="RefSeq" id="WP_126999505.1">
    <property type="nucleotide sequence ID" value="NZ_CP034346.1"/>
</dbReference>
<accession>A0A3S9UZ97</accession>
<dbReference type="PANTHER" id="PTHR42756:SF1">
    <property type="entry name" value="TRANSCRIPTIONAL REPRESSOR OF EMRAB OPERON"/>
    <property type="match status" value="1"/>
</dbReference>
<evidence type="ECO:0000256" key="2">
    <source>
        <dbReference type="ARBA" id="ARBA00023125"/>
    </source>
</evidence>
<dbReference type="PRINTS" id="PR00598">
    <property type="entry name" value="HTHMARR"/>
</dbReference>
<keyword evidence="2" id="KW-0238">DNA-binding</keyword>
<dbReference type="InterPro" id="IPR036388">
    <property type="entry name" value="WH-like_DNA-bd_sf"/>
</dbReference>
<evidence type="ECO:0000313" key="5">
    <source>
        <dbReference type="EMBL" id="AZS15654.1"/>
    </source>
</evidence>
<dbReference type="GO" id="GO:0003700">
    <property type="term" value="F:DNA-binding transcription factor activity"/>
    <property type="evidence" value="ECO:0007669"/>
    <property type="project" value="InterPro"/>
</dbReference>
<protein>
    <submittedName>
        <fullName evidence="5">MarR family transcriptional regulator</fullName>
    </submittedName>
</protein>
<dbReference type="PROSITE" id="PS50995">
    <property type="entry name" value="HTH_MARR_2"/>
    <property type="match status" value="1"/>
</dbReference>
<dbReference type="InterPro" id="IPR036390">
    <property type="entry name" value="WH_DNA-bd_sf"/>
</dbReference>
<evidence type="ECO:0000259" key="4">
    <source>
        <dbReference type="PROSITE" id="PS50995"/>
    </source>
</evidence>
<dbReference type="Gene3D" id="1.10.10.10">
    <property type="entry name" value="Winged helix-like DNA-binding domain superfamily/Winged helix DNA-binding domain"/>
    <property type="match status" value="1"/>
</dbReference>